<dbReference type="Pfam" id="PF04565">
    <property type="entry name" value="RNA_pol_Rpb2_3"/>
    <property type="match status" value="1"/>
</dbReference>
<dbReference type="Gene3D" id="3.90.1800.10">
    <property type="entry name" value="RNA polymerase alpha subunit dimerisation domain"/>
    <property type="match status" value="1"/>
</dbReference>
<dbReference type="PANTHER" id="PTHR19376:SF54">
    <property type="entry name" value="DNA-DIRECTED RNA POLYMERASE SUBUNIT BETA"/>
    <property type="match status" value="1"/>
</dbReference>
<dbReference type="Pfam" id="PF04998">
    <property type="entry name" value="RNA_pol_Rpb1_5"/>
    <property type="match status" value="1"/>
</dbReference>
<dbReference type="InterPro" id="IPR045867">
    <property type="entry name" value="DNA-dir_RpoC_beta_prime"/>
</dbReference>
<feature type="binding site" evidence="10">
    <location>
        <position position="1437"/>
    </location>
    <ligand>
        <name>Zn(2+)</name>
        <dbReference type="ChEBI" id="CHEBI:29105"/>
        <label>1</label>
    </ligand>
</feature>
<dbReference type="EC" id="2.7.7.6" evidence="9"/>
<dbReference type="GO" id="GO:0000428">
    <property type="term" value="C:DNA-directed RNA polymerase complex"/>
    <property type="evidence" value="ECO:0007669"/>
    <property type="project" value="UniProtKB-KW"/>
</dbReference>
<organism evidence="14 15">
    <name type="scientific">Candidatus Mesenet longicola</name>
    <dbReference type="NCBI Taxonomy" id="1892558"/>
    <lineage>
        <taxon>Bacteria</taxon>
        <taxon>Pseudomonadati</taxon>
        <taxon>Pseudomonadota</taxon>
        <taxon>Alphaproteobacteria</taxon>
        <taxon>Rickettsiales</taxon>
        <taxon>Anaplasmataceae</taxon>
        <taxon>Candidatus Mesenet</taxon>
    </lineage>
</organism>
<dbReference type="InterPro" id="IPR007645">
    <property type="entry name" value="RNA_pol_Rpb2_3"/>
</dbReference>
<dbReference type="Gene3D" id="2.30.150.10">
    <property type="entry name" value="DNA-directed RNA polymerase, beta subunit, external 1 domain"/>
    <property type="match status" value="1"/>
</dbReference>
<dbReference type="CDD" id="cd02655">
    <property type="entry name" value="RNAP_beta'_C"/>
    <property type="match status" value="1"/>
</dbReference>
<dbReference type="Gene3D" id="2.40.40.20">
    <property type="match status" value="1"/>
</dbReference>
<feature type="domain" description="RNA polymerase N-terminal" evidence="13">
    <location>
        <begin position="1603"/>
        <end position="1883"/>
    </location>
</feature>
<evidence type="ECO:0000256" key="2">
    <source>
        <dbReference type="ARBA" id="ARBA00009839"/>
    </source>
</evidence>
<dbReference type="Gene3D" id="1.10.1790.20">
    <property type="match status" value="1"/>
</dbReference>
<feature type="binding site" evidence="10">
    <location>
        <position position="1829"/>
    </location>
    <ligand>
        <name>Mg(2+)</name>
        <dbReference type="ChEBI" id="CHEBI:18420"/>
    </ligand>
</feature>
<dbReference type="Proteomes" id="UP000637906">
    <property type="component" value="Unassembled WGS sequence"/>
</dbReference>
<evidence type="ECO:0000256" key="9">
    <source>
        <dbReference type="HAMAP-Rule" id="MF_01321"/>
    </source>
</evidence>
<dbReference type="Pfam" id="PF04560">
    <property type="entry name" value="RNA_pol_Rpb2_7"/>
    <property type="match status" value="1"/>
</dbReference>
<dbReference type="InterPro" id="IPR007080">
    <property type="entry name" value="RNA_pol_Rpb1_1"/>
</dbReference>
<dbReference type="InterPro" id="IPR007120">
    <property type="entry name" value="DNA-dir_RNAP_su2_dom"/>
</dbReference>
<dbReference type="InterPro" id="IPR014724">
    <property type="entry name" value="RNA_pol_RPB2_OB-fold"/>
</dbReference>
<evidence type="ECO:0000256" key="6">
    <source>
        <dbReference type="ARBA" id="ARBA00022723"/>
    </source>
</evidence>
<dbReference type="Pfam" id="PF05000">
    <property type="entry name" value="RNA_pol_Rpb1_4"/>
    <property type="match status" value="1"/>
</dbReference>
<feature type="binding site" evidence="10">
    <location>
        <position position="2175"/>
    </location>
    <ligand>
        <name>Zn(2+)</name>
        <dbReference type="ChEBI" id="CHEBI:29105"/>
        <label>2</label>
    </ligand>
</feature>
<sequence length="2762" mass="310293">MTSSLSLMSNLNLSASIPRLSYARLADLRNFLVDLIKVQRDSYSSFVDMNLDGKNKLDSIFHSVFPICDPLGRAVLEFVSCKIDNPKYDEYECIKRGITFSIAIRVMLRITVLDTQELKEMKNEDVKDKNIKYFKEQEVLIGELPMMTTKGTFIINGVEKVIVSQMHRSPGVFFDNDKGKTYSSGKIIYSARIIPYRGSWLDFEFDAKDILYFRIDRKKKLPVSFLLRALGLSNNDILENFYKKVKYVRHGDRWRVQFSLEGLQNIKLPFALTDINNNVLLEANVRITSKLVKKLYEDGLREYFIPFTAICGLFLAEDLVDASTNAALFSTGDLLTIEDVKKIKLLSINEISLLNIDNISIGPYILNTLFLNKNISYQDALFEIYRILRPGEAPTLELAKSFFNNLFFNNEYYNLSDVGRVKLNFHLGLNYDESLTILTVDDIIEVIKNLVLLRDSKGESDDIDHLGNRRIRSVGEFIENQFRLALIKLQRVAIDYMSIANFDDVAPRDFVNPRVLTTVLKDFFNSSQLCQFMDQTNPLSEITHKRRLSALGPGGLTRDRASFEVRDVHTTHYGRVCPIETPEGQNIGLINSLAVYARVNKYGFIESPYCKVVDGVVTNQIEYLSATEEGFYYIADASAKLDKNNHFIDDMLYCRYGGNFTMIQSNQVNYIDVAPKQVVSIAASLIPFLENDDANRALMGSNMQRQAVPLLKPEAPLVGTGMESIVAADSCYVILAKRDGIVDRVDGIYIVIRVLDAEKEKYLDVDIYKMRKFSRSNHSTCINQRPLVKPGDYVKKDDVIADGFAIDKGELALGRNLLVAFMSWQGYNFEDSIIISNTVVQEDIFTSIHIEEFECVVRDTTLGSERIVRSVPDVNEEYLHHLDDVGIVNVGAKVKSGDILVGKVTPKPSVSLQPEEKLLISIFGEKIFDCTDSSLYLPPDIEGTVIDINILMRRGIEENDRFLLIKQREIANFKKEYGYETDIVSNYFYNKLKEILINSCIEQDSKALTVTEELLNSIAKSQWWNLKISDSSLLEEIEKLEKEFNLKMDNVHAKFKQKMEQLNSSYDLPQGVLTIVKVFVAVKHGLQPGDKMAGRHGNKGVISRIVPVEDMPYLEDGTPVDIILNPLGISSRMNIGQILETHLGLACVKLGEKIGKMLDDSDKISVSDLRSFLLQIYCNDHAMCDQIKALNDNCLISFAGRIRKGIPIAAPVFEGPKDYEIARLLELAGVDKSGQLELYDGRSGEKFNRKMTVGYIYMLKLHHLIDDKVHARSVGPYSLVTQQPLGGKSHFGGQRFGEMECWALQAYGAAYTLQEMLTVKSDDVIGRLKIYESIIRGDSNFECGIPESFNVMVKELRSLCLDVTLKQGNDIIDIPYCTSIAQSFDKIGILIASPERIRAISYGEVKDISTANYRTFKVEKGGLFCPKIFGPVNDYECLCGRYRKRRYRGIVCEKCGVEVTSSKVRRERMGHIELVSPVVHIWFLKSLPSRIGTLLDMSLKEVENILYGGDFVVVNPSVSPFVEGEILNEQTYNDAINEYGEDSFIALTGAEAIRKLLASLDLHSIRSELRAKLESVVSEIKRKKIIKRLRIIENFLNSGNKPEHMVLTTIPILPPDLRPLISLENGRPAVSDLNHHYRTIINRNNRLRKLLSLNPPNIMVQNEKRMLQEAVDALFDGARRSSLTNKAGSIGYKKSLSDMLKGKQGRFRQNLLGKRVDYSGRSVIVVGPTLKLHQCGLPKKMALELFKPFIYSKLRMYGEAPTIKFASKMVKSEKPEVWDILDEVIREHPVLLNRAPTLHRLSIQAFQPVLIEGKAIQLHPLVCTAFNADFDGDQMAVHVPLSLEAQLEARVLMMSTNNILNPCNGKPIIVPSKDIVLGIYYLTLQQQVDGLESNNLMYFSDFGCVEHALNCKVINIHSSVKYKMKFFNNDGEEYYSIVLTTPGRLILWQIFPEHKNLNFSLVNQVLTVKEITNLVSLVYRSCGQNKTVLFSDKLMSLGFEYATLSGISFGYSDMVIPESKTMHVKNASNEVRKFSMQYQEGLITKNEKYNKVIDEWSRCTDFVANDMVKAMSVYDEKNDLNSVYMMAHSGARGSISQMKQLAGMRGLMTKPSGEIIETPIISNFREGLNVFEYFNSTHGARKGLADTALKTANSGYLTRRLVDVSQDCIVTGYDCGTTDGIIAKAAIEGGSIVATLSSVILGRVAAIDTNNPVTGEILAKAGELIDENKVEQINIGGLDAMKIRSPLTCKFTNGVCSLCYGRDLVTGRFIAIGEAVGVIAAQSIGEPGTQLTMRTFHIGGAVTRGAEVSDIIAAFNAKVEVINSNTIVDKNNNKIVMGRSCEVVLLDDFGNEKFRHNLPYGAKLYINDGEKVEVGDKIAEWDPYTVPIVTEKTGVVSYRDLIDGVSISEVMDELTGISNRVVIDWKLSIHGANIRPRIVLLNDAGDVITLANGLEAHYFMPIGAVLNVQDGQKVYAGDVITRIPRESIKTRDITGGLPRVVELFEARRPKEHSVVSEIDGYVEFGKDYYRSKRRVFVNPVDSQNSPIEYLIPKGKHTIVNEGDFVRKGDLLMDGDPDPHDILRVLGVEALANYMISEIQQVYRLQGVRIDNKHIEVVLRQMLQRVEITDPGDTMYLIGESVNRQEILQVNESFLSAGKRSVSYVSILQGITRASLATGSFISAASFQETTKVLTEAAFYGKEDPLSGLKENVIVGRLIPAGTGLIMNKLKKLSTLNKEDYSQYYNNFELYSDEAFVEEEKVL</sequence>
<dbReference type="Gene3D" id="1.10.150.390">
    <property type="match status" value="1"/>
</dbReference>
<dbReference type="Pfam" id="PF00623">
    <property type="entry name" value="RNA_pol_Rpb1_2"/>
    <property type="match status" value="1"/>
</dbReference>
<comment type="cofactor">
    <cofactor evidence="10">
        <name>Zn(2+)</name>
        <dbReference type="ChEBI" id="CHEBI:29105"/>
    </cofactor>
    <text evidence="10">Binds 2 Zn(2+) ions per subunit.</text>
</comment>
<dbReference type="GO" id="GO:0006351">
    <property type="term" value="P:DNA-templated transcription"/>
    <property type="evidence" value="ECO:0007669"/>
    <property type="project" value="UniProtKB-UniRule"/>
</dbReference>
<reference evidence="14 15" key="1">
    <citation type="journal article" date="2021" name="Microb. Ecol.">
        <title>Candidatus Mesenet longicola: Novel Endosymbionts of Brontispa longissima that Induce Cytoplasmic Incompatibility.</title>
        <authorList>
            <person name="Takano S."/>
            <person name="Gotoh Y."/>
            <person name="Hayashi T."/>
        </authorList>
    </citation>
    <scope>NUCLEOTIDE SEQUENCE [LARGE SCALE GENOMIC DNA]</scope>
    <source>
        <strain evidence="14">L5</strain>
    </source>
</reference>
<dbReference type="Gene3D" id="2.40.270.10">
    <property type="entry name" value="DNA-directed RNA polymerase, subunit 2, domain 6"/>
    <property type="match status" value="2"/>
</dbReference>
<dbReference type="Gene3D" id="3.90.1100.10">
    <property type="match status" value="2"/>
</dbReference>
<evidence type="ECO:0000256" key="8">
    <source>
        <dbReference type="ARBA" id="ARBA00048552"/>
    </source>
</evidence>
<comment type="function">
    <text evidence="9 11">DNA-dependent RNA polymerase catalyzes the transcription of DNA into RNA using the four ribonucleoside triphosphates as substrates.</text>
</comment>
<evidence type="ECO:0000256" key="4">
    <source>
        <dbReference type="ARBA" id="ARBA00022679"/>
    </source>
</evidence>
<dbReference type="Gene3D" id="1.10.40.90">
    <property type="match status" value="1"/>
</dbReference>
<dbReference type="Pfam" id="PF04983">
    <property type="entry name" value="RNA_pol_Rpb1_3"/>
    <property type="match status" value="1"/>
</dbReference>
<evidence type="ECO:0000313" key="14">
    <source>
        <dbReference type="EMBL" id="GHM59283.1"/>
    </source>
</evidence>
<proteinExistence type="inferred from homology"/>
<keyword evidence="10" id="KW-0862">Zinc</keyword>
<dbReference type="InterPro" id="IPR007644">
    <property type="entry name" value="RNA_pol_bsu_protrusion"/>
</dbReference>
<evidence type="ECO:0000313" key="15">
    <source>
        <dbReference type="Proteomes" id="UP000637906"/>
    </source>
</evidence>
<dbReference type="CDD" id="cd01609">
    <property type="entry name" value="RNAP_beta'_N"/>
    <property type="match status" value="1"/>
</dbReference>
<dbReference type="EMBL" id="BNGU01000007">
    <property type="protein sequence ID" value="GHM59283.1"/>
    <property type="molecule type" value="Genomic_DNA"/>
</dbReference>
<accession>A0A8J3MNT3</accession>
<evidence type="ECO:0000256" key="11">
    <source>
        <dbReference type="RuleBase" id="RU004279"/>
    </source>
</evidence>
<dbReference type="Gene3D" id="1.10.274.100">
    <property type="entry name" value="RNA polymerase Rpb1, domain 3"/>
    <property type="match status" value="2"/>
</dbReference>
<dbReference type="InterPro" id="IPR007121">
    <property type="entry name" value="RNA_pol_bsu_CS"/>
</dbReference>
<keyword evidence="10" id="KW-0460">Magnesium</keyword>
<dbReference type="Pfam" id="PF04561">
    <property type="entry name" value="RNA_pol_Rpb2_2"/>
    <property type="match status" value="2"/>
</dbReference>
<comment type="similarity">
    <text evidence="10 11">Belongs to the RNA polymerase beta' chain family.</text>
</comment>
<dbReference type="GO" id="GO:0003677">
    <property type="term" value="F:DNA binding"/>
    <property type="evidence" value="ECO:0007669"/>
    <property type="project" value="UniProtKB-UniRule"/>
</dbReference>
<dbReference type="InterPro" id="IPR012754">
    <property type="entry name" value="DNA-dir_RpoC_beta_prime_bact"/>
</dbReference>
<dbReference type="InterPro" id="IPR006592">
    <property type="entry name" value="RNA_pol_N"/>
</dbReference>
<feature type="binding site" evidence="10">
    <location>
        <position position="1439"/>
    </location>
    <ligand>
        <name>Zn(2+)</name>
        <dbReference type="ChEBI" id="CHEBI:29105"/>
        <label>1</label>
    </ligand>
</feature>
<comment type="similarity">
    <text evidence="1">In the N-terminal section; belongs to the RNA polymerase beta chain family.</text>
</comment>
<evidence type="ECO:0000259" key="13">
    <source>
        <dbReference type="SMART" id="SM00663"/>
    </source>
</evidence>
<evidence type="ECO:0000256" key="3">
    <source>
        <dbReference type="ARBA" id="ARBA00022478"/>
    </source>
</evidence>
<dbReference type="InterPro" id="IPR007081">
    <property type="entry name" value="RNA_pol_Rpb1_5"/>
</dbReference>
<evidence type="ECO:0000256" key="7">
    <source>
        <dbReference type="ARBA" id="ARBA00023163"/>
    </source>
</evidence>
<gene>
    <name evidence="14" type="primary">rpoBC</name>
    <name evidence="9" type="synonym">rpoB</name>
    <name evidence="10" type="synonym">rpoC</name>
    <name evidence="14" type="ORF">sL5_02760</name>
</gene>
<dbReference type="PROSITE" id="PS01166">
    <property type="entry name" value="RNA_POL_BETA"/>
    <property type="match status" value="1"/>
</dbReference>
<comment type="catalytic activity">
    <reaction evidence="8 9 11">
        <text>RNA(n) + a ribonucleoside 5'-triphosphate = RNA(n+1) + diphosphate</text>
        <dbReference type="Rhea" id="RHEA:21248"/>
        <dbReference type="Rhea" id="RHEA-COMP:14527"/>
        <dbReference type="Rhea" id="RHEA-COMP:17342"/>
        <dbReference type="ChEBI" id="CHEBI:33019"/>
        <dbReference type="ChEBI" id="CHEBI:61557"/>
        <dbReference type="ChEBI" id="CHEBI:140395"/>
        <dbReference type="EC" id="2.7.7.6"/>
    </reaction>
</comment>
<dbReference type="InterPro" id="IPR019462">
    <property type="entry name" value="DNA-dir_RNA_pol_bsu_external_1"/>
</dbReference>
<dbReference type="NCBIfam" id="NF001616">
    <property type="entry name" value="PRK00405.1"/>
    <property type="match status" value="1"/>
</dbReference>
<feature type="binding site" evidence="10">
    <location>
        <position position="2256"/>
    </location>
    <ligand>
        <name>Zn(2+)</name>
        <dbReference type="ChEBI" id="CHEBI:29105"/>
        <label>2</label>
    </ligand>
</feature>
<feature type="binding site" evidence="10">
    <location>
        <position position="2249"/>
    </location>
    <ligand>
        <name>Zn(2+)</name>
        <dbReference type="ChEBI" id="CHEBI:29105"/>
        <label>2</label>
    </ligand>
</feature>
<dbReference type="Gene3D" id="3.90.1110.10">
    <property type="entry name" value="RNA polymerase Rpb2, domain 2"/>
    <property type="match status" value="2"/>
</dbReference>
<dbReference type="Gene3D" id="1.10.132.30">
    <property type="match status" value="1"/>
</dbReference>
<feature type="binding site" evidence="10">
    <location>
        <position position="1455"/>
    </location>
    <ligand>
        <name>Zn(2+)</name>
        <dbReference type="ChEBI" id="CHEBI:29105"/>
        <label>1</label>
    </ligand>
</feature>
<dbReference type="GO" id="GO:0000287">
    <property type="term" value="F:magnesium ion binding"/>
    <property type="evidence" value="ECO:0007669"/>
    <property type="project" value="UniProtKB-UniRule"/>
</dbReference>
<feature type="binding site" evidence="10">
    <location>
        <position position="2259"/>
    </location>
    <ligand>
        <name>Zn(2+)</name>
        <dbReference type="ChEBI" id="CHEBI:29105"/>
        <label>2</label>
    </ligand>
</feature>
<keyword evidence="6 10" id="KW-0479">Metal-binding</keyword>
<dbReference type="Gene3D" id="2.40.50.150">
    <property type="match status" value="1"/>
</dbReference>
<keyword evidence="3 9" id="KW-0240">DNA-directed RNA polymerase</keyword>
<name>A0A8J3MNT3_9RICK</name>
<protein>
    <recommendedName>
        <fullName evidence="9 10">Multifunctional fusion protein</fullName>
    </recommendedName>
    <domain>
        <recommendedName>
            <fullName evidence="9">DNA-directed RNA polymerase subunit beta</fullName>
            <shortName evidence="9">RNAP subunit beta</shortName>
            <ecNumber evidence="9">2.7.7.6</ecNumber>
        </recommendedName>
        <alternativeName>
            <fullName evidence="9">RNA polymerase subunit beta</fullName>
        </alternativeName>
        <alternativeName>
            <fullName evidence="9">Transcriptase subunit beta</fullName>
        </alternativeName>
    </domain>
    <domain>
        <recommendedName>
            <fullName evidence="10">DNA-directed RNA polymerase subunit beta'</fullName>
            <shortName evidence="10">RNAP subunit beta'</shortName>
        </recommendedName>
        <alternativeName>
            <fullName evidence="10">RNA polymerase subunit beta'</fullName>
        </alternativeName>
        <alternativeName>
            <fullName evidence="10">Transcriptase subunit beta'</fullName>
        </alternativeName>
    </domain>
</protein>
<dbReference type="HAMAP" id="MF_01321">
    <property type="entry name" value="RNApol_bact_RpoB"/>
    <property type="match status" value="1"/>
</dbReference>
<evidence type="ECO:0000256" key="5">
    <source>
        <dbReference type="ARBA" id="ARBA00022695"/>
    </source>
</evidence>
<dbReference type="NCBIfam" id="TIGR02386">
    <property type="entry name" value="rpoC_TIGR"/>
    <property type="match status" value="1"/>
</dbReference>
<dbReference type="InterPro" id="IPR042102">
    <property type="entry name" value="RNA_pol_Rpb1_3_sf"/>
</dbReference>
<dbReference type="InterPro" id="IPR007642">
    <property type="entry name" value="RNA_pol_Rpb2_2"/>
</dbReference>
<evidence type="ECO:0000256" key="12">
    <source>
        <dbReference type="RuleBase" id="RU363031"/>
    </source>
</evidence>
<dbReference type="GO" id="GO:0032549">
    <property type="term" value="F:ribonucleoside binding"/>
    <property type="evidence" value="ECO:0007669"/>
    <property type="project" value="InterPro"/>
</dbReference>
<keyword evidence="5 9" id="KW-0548">Nucleotidyltransferase</keyword>
<dbReference type="InterPro" id="IPR010243">
    <property type="entry name" value="RNA_pol_bsu_bac"/>
</dbReference>
<dbReference type="InterPro" id="IPR015712">
    <property type="entry name" value="DNA-dir_RNA_pol_su2"/>
</dbReference>
<dbReference type="Pfam" id="PF04563">
    <property type="entry name" value="RNA_pol_Rpb2_1"/>
    <property type="match status" value="1"/>
</dbReference>
<dbReference type="Pfam" id="PF10385">
    <property type="entry name" value="RNA_pol_Rpb2_45"/>
    <property type="match status" value="1"/>
</dbReference>
<dbReference type="InterPro" id="IPR038120">
    <property type="entry name" value="Rpb1_funnel_sf"/>
</dbReference>
<comment type="similarity">
    <text evidence="2">In the C-terminal section; belongs to the RNA polymerase beta' chain family.</text>
</comment>
<keyword evidence="15" id="KW-1185">Reference proteome</keyword>
<evidence type="ECO:0000256" key="10">
    <source>
        <dbReference type="HAMAP-Rule" id="MF_01322"/>
    </source>
</evidence>
<dbReference type="InterPro" id="IPR037033">
    <property type="entry name" value="DNA-dir_RNAP_su2_hyb_sf"/>
</dbReference>
<dbReference type="SUPFAM" id="SSF64484">
    <property type="entry name" value="beta and beta-prime subunits of DNA dependent RNA-polymerase"/>
    <property type="match status" value="2"/>
</dbReference>
<dbReference type="Gene3D" id="4.10.860.120">
    <property type="entry name" value="RNA polymerase II, clamp domain"/>
    <property type="match status" value="1"/>
</dbReference>
<dbReference type="NCBIfam" id="TIGR02013">
    <property type="entry name" value="rpoB"/>
    <property type="match status" value="1"/>
</dbReference>
<evidence type="ECO:0000256" key="1">
    <source>
        <dbReference type="ARBA" id="ARBA00007616"/>
    </source>
</evidence>
<dbReference type="GO" id="GO:0008270">
    <property type="term" value="F:zinc ion binding"/>
    <property type="evidence" value="ECO:0007669"/>
    <property type="project" value="UniProtKB-UniRule"/>
</dbReference>
<feature type="binding site" evidence="10">
    <location>
        <position position="1452"/>
    </location>
    <ligand>
        <name>Zn(2+)</name>
        <dbReference type="ChEBI" id="CHEBI:29105"/>
        <label>1</label>
    </ligand>
</feature>
<feature type="binding site" evidence="10">
    <location>
        <position position="1833"/>
    </location>
    <ligand>
        <name>Mg(2+)</name>
        <dbReference type="ChEBI" id="CHEBI:18420"/>
    </ligand>
</feature>
<dbReference type="CDD" id="cd00653">
    <property type="entry name" value="RNA_pol_B_RPB2"/>
    <property type="match status" value="1"/>
</dbReference>
<comment type="similarity">
    <text evidence="9 12">Belongs to the RNA polymerase beta chain family.</text>
</comment>
<dbReference type="InterPro" id="IPR007066">
    <property type="entry name" value="RNA_pol_Rpb1_3"/>
</dbReference>
<dbReference type="Gene3D" id="2.40.50.100">
    <property type="match status" value="4"/>
</dbReference>
<dbReference type="PANTHER" id="PTHR19376">
    <property type="entry name" value="DNA-DIRECTED RNA POLYMERASE"/>
    <property type="match status" value="1"/>
</dbReference>
<keyword evidence="4 9" id="KW-0808">Transferase</keyword>
<dbReference type="InterPro" id="IPR044893">
    <property type="entry name" value="RNA_pol_Rpb1_clamp_domain"/>
</dbReference>
<dbReference type="InterPro" id="IPR042107">
    <property type="entry name" value="DNA-dir_RNA_pol_bsu_ext_1_sf"/>
</dbReference>
<dbReference type="SMART" id="SM00663">
    <property type="entry name" value="RPOLA_N"/>
    <property type="match status" value="1"/>
</dbReference>
<dbReference type="Pfam" id="PF00562">
    <property type="entry name" value="RNA_pol_Rpb2_6"/>
    <property type="match status" value="1"/>
</dbReference>
<comment type="subunit">
    <text evidence="9 12">The RNAP catalytic core consists of 2 alpha, 1 beta, 1 beta' and 1 omega subunit. When a sigma factor is associated with the core the holoenzyme is formed, which can initiate transcription.</text>
</comment>
<dbReference type="GO" id="GO:0003899">
    <property type="term" value="F:DNA-directed RNA polymerase activity"/>
    <property type="evidence" value="ECO:0007669"/>
    <property type="project" value="UniProtKB-UniRule"/>
</dbReference>
<keyword evidence="7 9" id="KW-0804">Transcription</keyword>
<dbReference type="InterPro" id="IPR037034">
    <property type="entry name" value="RNA_pol_Rpb2_2_sf"/>
</dbReference>
<dbReference type="InterPro" id="IPR000722">
    <property type="entry name" value="RNA_pol_asu"/>
</dbReference>
<dbReference type="InterPro" id="IPR007641">
    <property type="entry name" value="RNA_pol_Rpb2_7"/>
</dbReference>
<comment type="cofactor">
    <cofactor evidence="10">
        <name>Mg(2+)</name>
        <dbReference type="ChEBI" id="CHEBI:18420"/>
    </cofactor>
    <text evidence="10">Binds 1 Mg(2+) ion per subunit.</text>
</comment>
<feature type="binding site" evidence="10">
    <location>
        <position position="1831"/>
    </location>
    <ligand>
        <name>Mg(2+)</name>
        <dbReference type="ChEBI" id="CHEBI:18420"/>
    </ligand>
</feature>
<comment type="caution">
    <text evidence="14">The sequence shown here is derived from an EMBL/GenBank/DDBJ whole genome shotgun (WGS) entry which is preliminary data.</text>
</comment>
<dbReference type="HAMAP" id="MF_01322">
    <property type="entry name" value="RNApol_bact_RpoC"/>
    <property type="match status" value="1"/>
</dbReference>
<dbReference type="InterPro" id="IPR007083">
    <property type="entry name" value="RNA_pol_Rpb1_4"/>
</dbReference>
<dbReference type="Pfam" id="PF04997">
    <property type="entry name" value="RNA_pol_Rpb1_1"/>
    <property type="match status" value="1"/>
</dbReference>